<feature type="domain" description="Threonine/serine exporter-like N-terminal" evidence="8">
    <location>
        <begin position="42"/>
        <end position="277"/>
    </location>
</feature>
<dbReference type="OrthoDB" id="9813917at2"/>
<dbReference type="RefSeq" id="WP_110780238.1">
    <property type="nucleotide sequence ID" value="NZ_QJTI01000005.1"/>
</dbReference>
<evidence type="ECO:0000256" key="2">
    <source>
        <dbReference type="ARBA" id="ARBA00022475"/>
    </source>
</evidence>
<dbReference type="AlphaFoldDB" id="A0A318TJ12"/>
<gene>
    <name evidence="9" type="ORF">BJ122_10587</name>
</gene>
<comment type="similarity">
    <text evidence="6">Belongs to the ThrE exporter (TC 2.A.79) family.</text>
</comment>
<dbReference type="PANTHER" id="PTHR34390:SF2">
    <property type="entry name" value="SUCCINATE TRANSPORTER SUBUNIT YJJP-RELATED"/>
    <property type="match status" value="1"/>
</dbReference>
<evidence type="ECO:0000256" key="6">
    <source>
        <dbReference type="ARBA" id="ARBA00034125"/>
    </source>
</evidence>
<evidence type="ECO:0000256" key="5">
    <source>
        <dbReference type="ARBA" id="ARBA00023136"/>
    </source>
</evidence>
<evidence type="ECO:0000256" key="4">
    <source>
        <dbReference type="ARBA" id="ARBA00022989"/>
    </source>
</evidence>
<evidence type="ECO:0000256" key="7">
    <source>
        <dbReference type="SAM" id="Phobius"/>
    </source>
</evidence>
<dbReference type="GO" id="GO:0022857">
    <property type="term" value="F:transmembrane transporter activity"/>
    <property type="evidence" value="ECO:0007669"/>
    <property type="project" value="InterPro"/>
</dbReference>
<protein>
    <submittedName>
        <fullName evidence="9">Uncharacterized membrane protein YjjP (DUF1212 family)</fullName>
    </submittedName>
</protein>
<dbReference type="Pfam" id="PF06738">
    <property type="entry name" value="ThrE"/>
    <property type="match status" value="1"/>
</dbReference>
<dbReference type="EMBL" id="QJTI01000005">
    <property type="protein sequence ID" value="PYF03830.1"/>
    <property type="molecule type" value="Genomic_DNA"/>
</dbReference>
<feature type="transmembrane region" description="Helical" evidence="7">
    <location>
        <begin position="148"/>
        <end position="166"/>
    </location>
</feature>
<keyword evidence="10" id="KW-1185">Reference proteome</keyword>
<name>A0A318TJ12_9BRAD</name>
<comment type="caution">
    <text evidence="9">The sequence shown here is derived from an EMBL/GenBank/DDBJ whole genome shotgun (WGS) entry which is preliminary data.</text>
</comment>
<keyword evidence="4 7" id="KW-1133">Transmembrane helix</keyword>
<organism evidence="9 10">
    <name type="scientific">Rhodopseudomonas faecalis</name>
    <dbReference type="NCBI Taxonomy" id="99655"/>
    <lineage>
        <taxon>Bacteria</taxon>
        <taxon>Pseudomonadati</taxon>
        <taxon>Pseudomonadota</taxon>
        <taxon>Alphaproteobacteria</taxon>
        <taxon>Hyphomicrobiales</taxon>
        <taxon>Nitrobacteraceae</taxon>
        <taxon>Rhodopseudomonas</taxon>
    </lineage>
</organism>
<feature type="transmembrane region" description="Helical" evidence="7">
    <location>
        <begin position="172"/>
        <end position="190"/>
    </location>
</feature>
<feature type="transmembrane region" description="Helical" evidence="7">
    <location>
        <begin position="260"/>
        <end position="281"/>
    </location>
</feature>
<proteinExistence type="inferred from homology"/>
<dbReference type="Proteomes" id="UP000248148">
    <property type="component" value="Unassembled WGS sequence"/>
</dbReference>
<keyword evidence="3 7" id="KW-0812">Transmembrane</keyword>
<dbReference type="InterPro" id="IPR010619">
    <property type="entry name" value="ThrE-like_N"/>
</dbReference>
<sequence>MNAPTDPSQIATVHSASQQAAPAQPAQPPHIRRHTLERVAHAALQIGATLSQNGASLRVAHEGARMIANGFGVEVLGMRSGYTSFEITVAYGRDAITRMTQIGPHGVNHRLDFAVRELALRASAGTMAPEEIETELERLKRDTPRHPPWLVAIATGAACAAFGRLLGADWLAFIPVLAAASVGQGLRHILIKRRVNVFVVAAIIGCVSATLGGLGARLAGSHTMELAMMASILLLVPGVPSTNAQTDIMDGYPTMGSARAIWVVMIMVFAVTGLWIAEFLLKVQM</sequence>
<feature type="transmembrane region" description="Helical" evidence="7">
    <location>
        <begin position="197"/>
        <end position="219"/>
    </location>
</feature>
<keyword evidence="2" id="KW-1003">Cell membrane</keyword>
<dbReference type="PANTHER" id="PTHR34390">
    <property type="entry name" value="UPF0442 PROTEIN YJJB-RELATED"/>
    <property type="match status" value="1"/>
</dbReference>
<keyword evidence="5 7" id="KW-0472">Membrane</keyword>
<evidence type="ECO:0000256" key="1">
    <source>
        <dbReference type="ARBA" id="ARBA00004651"/>
    </source>
</evidence>
<evidence type="ECO:0000313" key="9">
    <source>
        <dbReference type="EMBL" id="PYF03830.1"/>
    </source>
</evidence>
<reference evidence="9 10" key="1">
    <citation type="submission" date="2018-06" db="EMBL/GenBank/DDBJ databases">
        <title>Genomic Encyclopedia of Archaeal and Bacterial Type Strains, Phase II (KMG-II): from individual species to whole genera.</title>
        <authorList>
            <person name="Goeker M."/>
        </authorList>
    </citation>
    <scope>NUCLEOTIDE SEQUENCE [LARGE SCALE GENOMIC DNA]</scope>
    <source>
        <strain evidence="9 10">JCM 11668</strain>
    </source>
</reference>
<evidence type="ECO:0000256" key="3">
    <source>
        <dbReference type="ARBA" id="ARBA00022692"/>
    </source>
</evidence>
<dbReference type="GO" id="GO:0015744">
    <property type="term" value="P:succinate transport"/>
    <property type="evidence" value="ECO:0007669"/>
    <property type="project" value="TreeGrafter"/>
</dbReference>
<evidence type="ECO:0000259" key="8">
    <source>
        <dbReference type="Pfam" id="PF06738"/>
    </source>
</evidence>
<accession>A0A318TJ12</accession>
<dbReference type="GO" id="GO:0005886">
    <property type="term" value="C:plasma membrane"/>
    <property type="evidence" value="ECO:0007669"/>
    <property type="project" value="UniProtKB-SubCell"/>
</dbReference>
<evidence type="ECO:0000313" key="10">
    <source>
        <dbReference type="Proteomes" id="UP000248148"/>
    </source>
</evidence>
<comment type="subcellular location">
    <subcellularLocation>
        <location evidence="1">Cell membrane</location>
        <topology evidence="1">Multi-pass membrane protein</topology>
    </subcellularLocation>
</comment>
<dbReference type="InterPro" id="IPR050539">
    <property type="entry name" value="ThrE_Dicarb/AminoAcid_Exp"/>
</dbReference>